<dbReference type="SUPFAM" id="SSF53474">
    <property type="entry name" value="alpha/beta-Hydrolases"/>
    <property type="match status" value="1"/>
</dbReference>
<name>A0AA97P285_PYRO3</name>
<dbReference type="Proteomes" id="UP000011086">
    <property type="component" value="Unassembled WGS sequence"/>
</dbReference>
<dbReference type="AlphaFoldDB" id="A0AA97P285"/>
<proteinExistence type="predicted"/>
<dbReference type="InterPro" id="IPR029058">
    <property type="entry name" value="AB_hydrolase_fold"/>
</dbReference>
<dbReference type="PANTHER" id="PTHR37017:SF13">
    <property type="entry name" value="AB HYDROLASE-1 DOMAIN-CONTAINING PROTEIN"/>
    <property type="match status" value="1"/>
</dbReference>
<feature type="domain" description="AB hydrolase-1" evidence="1">
    <location>
        <begin position="6"/>
        <end position="228"/>
    </location>
</feature>
<dbReference type="InterPro" id="IPR000073">
    <property type="entry name" value="AB_hydrolase_1"/>
</dbReference>
<organism evidence="2">
    <name type="scientific">Pyricularia oryzae (strain Y34)</name>
    <name type="common">Rice blast fungus</name>
    <name type="synonym">Magnaporthe oryzae</name>
    <dbReference type="NCBI Taxonomy" id="1143189"/>
    <lineage>
        <taxon>Eukaryota</taxon>
        <taxon>Fungi</taxon>
        <taxon>Dikarya</taxon>
        <taxon>Ascomycota</taxon>
        <taxon>Pezizomycotina</taxon>
        <taxon>Sordariomycetes</taxon>
        <taxon>Sordariomycetidae</taxon>
        <taxon>Magnaporthales</taxon>
        <taxon>Pyriculariaceae</taxon>
        <taxon>Pyricularia</taxon>
    </lineage>
</organism>
<evidence type="ECO:0000259" key="1">
    <source>
        <dbReference type="Pfam" id="PF12697"/>
    </source>
</evidence>
<protein>
    <recommendedName>
        <fullName evidence="1">AB hydrolase-1 domain-containing protein</fullName>
    </recommendedName>
</protein>
<evidence type="ECO:0000313" key="2">
    <source>
        <dbReference type="EMBL" id="ELQ40685.1"/>
    </source>
</evidence>
<dbReference type="EMBL" id="JH793900">
    <property type="protein sequence ID" value="ELQ40685.1"/>
    <property type="molecule type" value="Genomic_DNA"/>
</dbReference>
<gene>
    <name evidence="2" type="ORF">OOU_Y34scaffold00390g1</name>
</gene>
<reference evidence="2" key="1">
    <citation type="journal article" date="2012" name="PLoS Genet.">
        <title>Comparative analysis of the genomes of two field isolates of the rice blast fungus Magnaporthe oryzae.</title>
        <authorList>
            <person name="Xue M."/>
            <person name="Yang J."/>
            <person name="Li Z."/>
            <person name="Hu S."/>
            <person name="Yao N."/>
            <person name="Dean R.A."/>
            <person name="Zhao W."/>
            <person name="Shen M."/>
            <person name="Zhang H."/>
            <person name="Li C."/>
            <person name="Liu L."/>
            <person name="Cao L."/>
            <person name="Xu X."/>
            <person name="Xing Y."/>
            <person name="Hsiang T."/>
            <person name="Zhang Z."/>
            <person name="Xu J.R."/>
            <person name="Peng Y.L."/>
        </authorList>
    </citation>
    <scope>NUCLEOTIDE SEQUENCE</scope>
    <source>
        <strain evidence="2">Y34</strain>
    </source>
</reference>
<dbReference type="Gene3D" id="3.40.50.1820">
    <property type="entry name" value="alpha/beta hydrolase"/>
    <property type="match status" value="1"/>
</dbReference>
<dbReference type="Pfam" id="PF12697">
    <property type="entry name" value="Abhydrolase_6"/>
    <property type="match status" value="1"/>
</dbReference>
<dbReference type="PANTHER" id="PTHR37017">
    <property type="entry name" value="AB HYDROLASE-1 DOMAIN-CONTAINING PROTEIN-RELATED"/>
    <property type="match status" value="1"/>
</dbReference>
<accession>A0AA97P285</accession>
<dbReference type="InterPro" id="IPR052897">
    <property type="entry name" value="Sec-Metab_Biosynth_Hydrolase"/>
</dbReference>
<sequence>MSTTTIVIIPGAWQKPVAWDRFIRELEAAGHKAILVSLPTVGGTELPLKSLEDDVAAVRGVLARLAEEKRDALLLCHSAGGLVASSAVEGVGNVAGVVYVTAFMVPRGRSLLDMMGGRPFDWMEVLEDRVLANPALLPQVAFNDLDGPTRDAAIEDMTHTSIKLFSSPCTYEPWSNGVKCGFVFCSEDNAVPLPIQQQMAAQLGPDAITATVKAGHCPFVSIPHELLDAVESRPCLLPVHYFICRMNRALLFPGLATARVPRLGPTKVYRFLLVFNPRIRRIFAASSNEAIANCTVRAAAETMGESSIDIKHMAIGTFVSDRKHCLMGKAICKHVVQQVYCLT</sequence>